<keyword evidence="2" id="KW-0949">S-adenosyl-L-methionine</keyword>
<dbReference type="Gene3D" id="1.10.287.70">
    <property type="match status" value="1"/>
</dbReference>
<evidence type="ECO:0000259" key="10">
    <source>
        <dbReference type="Pfam" id="PF22528"/>
    </source>
</evidence>
<evidence type="ECO:0000256" key="5">
    <source>
        <dbReference type="ARBA" id="ARBA00023136"/>
    </source>
</evidence>
<feature type="transmembrane region" description="Helical" evidence="8">
    <location>
        <begin position="726"/>
        <end position="745"/>
    </location>
</feature>
<keyword evidence="6" id="KW-0175">Coiled coil</keyword>
<keyword evidence="12" id="KW-1185">Reference proteome</keyword>
<dbReference type="SUPFAM" id="SSF81324">
    <property type="entry name" value="Voltage-gated potassium channels"/>
    <property type="match status" value="1"/>
</dbReference>
<feature type="compositionally biased region" description="Low complexity" evidence="7">
    <location>
        <begin position="1048"/>
        <end position="1067"/>
    </location>
</feature>
<accession>A0ABP0MB14</accession>
<reference evidence="11 12" key="1">
    <citation type="submission" date="2024-02" db="EMBL/GenBank/DDBJ databases">
        <authorList>
            <person name="Chen Y."/>
            <person name="Shah S."/>
            <person name="Dougan E. K."/>
            <person name="Thang M."/>
            <person name="Chan C."/>
        </authorList>
    </citation>
    <scope>NUCLEOTIDE SEQUENCE [LARGE SCALE GENOMIC DNA]</scope>
</reference>
<dbReference type="PROSITE" id="PS00018">
    <property type="entry name" value="EF_HAND_1"/>
    <property type="match status" value="1"/>
</dbReference>
<dbReference type="InterPro" id="IPR043203">
    <property type="entry name" value="VGCC_Ca_Na"/>
</dbReference>
<comment type="caution">
    <text evidence="11">The sequence shown here is derived from an EMBL/GenBank/DDBJ whole genome shotgun (WGS) entry which is preliminary data.</text>
</comment>
<keyword evidence="3 8" id="KW-0812">Transmembrane</keyword>
<evidence type="ECO:0000256" key="3">
    <source>
        <dbReference type="ARBA" id="ARBA00022692"/>
    </source>
</evidence>
<dbReference type="InterPro" id="IPR005821">
    <property type="entry name" value="Ion_trans_dom"/>
</dbReference>
<feature type="region of interest" description="Disordered" evidence="7">
    <location>
        <begin position="1039"/>
        <end position="1110"/>
    </location>
</feature>
<organism evidence="11 12">
    <name type="scientific">Durusdinium trenchii</name>
    <dbReference type="NCBI Taxonomy" id="1381693"/>
    <lineage>
        <taxon>Eukaryota</taxon>
        <taxon>Sar</taxon>
        <taxon>Alveolata</taxon>
        <taxon>Dinophyceae</taxon>
        <taxon>Suessiales</taxon>
        <taxon>Symbiodiniaceae</taxon>
        <taxon>Durusdinium</taxon>
    </lineage>
</organism>
<dbReference type="Proteomes" id="UP001642484">
    <property type="component" value="Unassembled WGS sequence"/>
</dbReference>
<dbReference type="InterPro" id="IPR018247">
    <property type="entry name" value="EF_Hand_1_Ca_BS"/>
</dbReference>
<dbReference type="Pfam" id="PF00520">
    <property type="entry name" value="Ion_trans"/>
    <property type="match status" value="1"/>
</dbReference>
<evidence type="ECO:0000256" key="8">
    <source>
        <dbReference type="SAM" id="Phobius"/>
    </source>
</evidence>
<dbReference type="PANTHER" id="PTHR10037:SF62">
    <property type="entry name" value="SODIUM CHANNEL PROTEIN 60E"/>
    <property type="match status" value="1"/>
</dbReference>
<keyword evidence="5 8" id="KW-0472">Membrane</keyword>
<gene>
    <name evidence="11" type="ORF">CCMP2556_LOCUS25036</name>
</gene>
<feature type="region of interest" description="Disordered" evidence="7">
    <location>
        <begin position="233"/>
        <end position="253"/>
    </location>
</feature>
<feature type="transmembrane region" description="Helical" evidence="8">
    <location>
        <begin position="765"/>
        <end position="787"/>
    </location>
</feature>
<evidence type="ECO:0000256" key="4">
    <source>
        <dbReference type="ARBA" id="ARBA00022989"/>
    </source>
</evidence>
<evidence type="ECO:0000256" key="2">
    <source>
        <dbReference type="ARBA" id="ARBA00022691"/>
    </source>
</evidence>
<dbReference type="Gene3D" id="2.70.160.11">
    <property type="entry name" value="Hnrnp arginine n-methyltransferase1"/>
    <property type="match status" value="1"/>
</dbReference>
<evidence type="ECO:0000256" key="1">
    <source>
        <dbReference type="ARBA" id="ARBA00004141"/>
    </source>
</evidence>
<keyword evidence="4 8" id="KW-1133">Transmembrane helix</keyword>
<feature type="domain" description="Ion transport" evidence="9">
    <location>
        <begin position="555"/>
        <end position="793"/>
    </location>
</feature>
<evidence type="ECO:0000313" key="12">
    <source>
        <dbReference type="Proteomes" id="UP001642484"/>
    </source>
</evidence>
<feature type="domain" description="Protein arginine N-methyltransferase" evidence="10">
    <location>
        <begin position="3"/>
        <end position="88"/>
    </location>
</feature>
<dbReference type="InterPro" id="IPR027359">
    <property type="entry name" value="Volt_channel_dom_sf"/>
</dbReference>
<dbReference type="SUPFAM" id="SSF53335">
    <property type="entry name" value="S-adenosyl-L-methionine-dependent methyltransferases"/>
    <property type="match status" value="1"/>
</dbReference>
<dbReference type="EMBL" id="CAXAMN010016668">
    <property type="protein sequence ID" value="CAK9048689.1"/>
    <property type="molecule type" value="Genomic_DNA"/>
</dbReference>
<dbReference type="InterPro" id="IPR029063">
    <property type="entry name" value="SAM-dependent_MTases_sf"/>
</dbReference>
<comment type="subcellular location">
    <subcellularLocation>
        <location evidence="1">Membrane</location>
        <topology evidence="1">Multi-pass membrane protein</topology>
    </subcellularLocation>
</comment>
<feature type="compositionally biased region" description="Low complexity" evidence="7">
    <location>
        <begin position="1090"/>
        <end position="1110"/>
    </location>
</feature>
<dbReference type="Pfam" id="PF22528">
    <property type="entry name" value="PRMT_C"/>
    <property type="match status" value="1"/>
</dbReference>
<protein>
    <submittedName>
        <fullName evidence="11">Uncharacterized protein</fullName>
    </submittedName>
</protein>
<dbReference type="Gene3D" id="1.20.120.350">
    <property type="entry name" value="Voltage-gated potassium channels. Chain C"/>
    <property type="match status" value="1"/>
</dbReference>
<feature type="coiled-coil region" evidence="6">
    <location>
        <begin position="941"/>
        <end position="968"/>
    </location>
</feature>
<evidence type="ECO:0000256" key="7">
    <source>
        <dbReference type="SAM" id="MobiDB-lite"/>
    </source>
</evidence>
<dbReference type="InterPro" id="IPR055135">
    <property type="entry name" value="PRMT_dom"/>
</dbReference>
<evidence type="ECO:0000259" key="9">
    <source>
        <dbReference type="Pfam" id="PF00520"/>
    </source>
</evidence>
<evidence type="ECO:0000256" key="6">
    <source>
        <dbReference type="SAM" id="Coils"/>
    </source>
</evidence>
<feature type="transmembrane region" description="Helical" evidence="8">
    <location>
        <begin position="595"/>
        <end position="615"/>
    </location>
</feature>
<evidence type="ECO:0000313" key="11">
    <source>
        <dbReference type="EMBL" id="CAK9048689.1"/>
    </source>
</evidence>
<dbReference type="PANTHER" id="PTHR10037">
    <property type="entry name" value="VOLTAGE-GATED CATION CHANNEL CALCIUM AND SODIUM"/>
    <property type="match status" value="1"/>
</dbReference>
<feature type="transmembrane region" description="Helical" evidence="8">
    <location>
        <begin position="635"/>
        <end position="662"/>
    </location>
</feature>
<feature type="transmembrane region" description="Helical" evidence="8">
    <location>
        <begin position="701"/>
        <end position="719"/>
    </location>
</feature>
<proteinExistence type="predicted"/>
<name>A0ABP0MB14_9DINO</name>
<sequence length="1110" mass="122469">MEFVSEPFEIFDFDFATPPPGGRRKRLTVPMSVETVAHGVAFWFDAQLFEDVQLSMAPSAPSCETSLHGTVVVREHWRQAVLCFRQPLSPTRPLPPGAVGDDGAVSETSPGVELELHHDDDDIWVTVPRGTAAAVAKSAGKPPRCRCGLHVATSRRRLGMDHRRQATLPAPTANGMLVLGDGAELPVQLAQQGYNPVISVGRGLLNATLVQKLAEHHQLKLRVATRMGQLVPGDELGQVPQKRPAGDALQEADSESEEDFHWVHLVARLAQEYPETHWSVFTEPWYEELSEDWGFQHFAQAARDAEALRTAGLSLHLTASPPLRCAAFRSESLVRRLQPLPEDCAAWRGLDLRALNQLHEGQRSVDVWHLKAAGLLSMSSNSLELGEVDWYLDQEVEGTLQCHERFDGLLLWLEPCQGSDCYDALVSDEPLRVSDLRHHRFGVLVVPQQAEVPAGEVFVHLRLRRDGDVEVLRIEKKTQRRIQGAAGAAYDAAHKAEFDEILKTGTSLKRMKTESSFATVANSPKWIKLDGIHQRYVKRVKLEGVSWILSAKGSLFVGAAIAVQCIVMGLELELELELQHSEGPTTLRQQGGPAFYTLLVVDCLLLVIFLVEYILRSRALRWKHICSPLGVLDLILLLGGSGYVGLVQFSSIQISGTMLGVVRAVRLLRILRMVHLLQILPALALLVKGLVSTIITIMDAMILLGIISYIGALICSEVLGRKDPQLGNFFSSVPLSFLTHIQLVLVEGWPTISAAMLNDSKFWAAYLVVFICLSNFALLNLVTGVVCERVMELARQLPPASFEEKEFEFEMLKQQVAELYEATPKKKSKYLSQHEYIRLFKSVLANEVLDDLKVTLPSQNDLLQCLIDEDANGKVTCSELQEGLMRLRSNRFDEVSRAMQCTVRKCTNRSFRELGSAERKLKAAICEVFQARTSNLQGQLRSTMDSTMDHAEEQISELRRKEVRKQEKNLMETTYAMKTLSYAIAALQKECSNAFLPSIGALSDYKGNTTARTACSTQTELTGSPPSSPRHRVVSLHFNHQRSETSKGSDGSGSSSSRVSSPQGDSSPRSPTSEASGRLGRPREARRGSARNGSALAGSGAGAGSASEVP</sequence>